<organism evidence="2 3">
    <name type="scientific">Armillaria borealis</name>
    <dbReference type="NCBI Taxonomy" id="47425"/>
    <lineage>
        <taxon>Eukaryota</taxon>
        <taxon>Fungi</taxon>
        <taxon>Dikarya</taxon>
        <taxon>Basidiomycota</taxon>
        <taxon>Agaricomycotina</taxon>
        <taxon>Agaricomycetes</taxon>
        <taxon>Agaricomycetidae</taxon>
        <taxon>Agaricales</taxon>
        <taxon>Marasmiineae</taxon>
        <taxon>Physalacriaceae</taxon>
        <taxon>Armillaria</taxon>
    </lineage>
</organism>
<protein>
    <submittedName>
        <fullName evidence="2">Uncharacterized protein</fullName>
    </submittedName>
</protein>
<proteinExistence type="predicted"/>
<dbReference type="EMBL" id="JAUEPT010000047">
    <property type="protein sequence ID" value="KAK0437630.1"/>
    <property type="molecule type" value="Genomic_DNA"/>
</dbReference>
<feature type="compositionally biased region" description="Basic and acidic residues" evidence="1">
    <location>
        <begin position="112"/>
        <end position="126"/>
    </location>
</feature>
<evidence type="ECO:0000313" key="2">
    <source>
        <dbReference type="EMBL" id="KAK0437630.1"/>
    </source>
</evidence>
<keyword evidence="3" id="KW-1185">Reference proteome</keyword>
<comment type="caution">
    <text evidence="2">The sequence shown here is derived from an EMBL/GenBank/DDBJ whole genome shotgun (WGS) entry which is preliminary data.</text>
</comment>
<evidence type="ECO:0000256" key="1">
    <source>
        <dbReference type="SAM" id="MobiDB-lite"/>
    </source>
</evidence>
<name>A0AA39MLA6_9AGAR</name>
<accession>A0AA39MLA6</accession>
<gene>
    <name evidence="2" type="ORF">EV421DRAFT_1738863</name>
</gene>
<reference evidence="2" key="1">
    <citation type="submission" date="2023-06" db="EMBL/GenBank/DDBJ databases">
        <authorList>
            <consortium name="Lawrence Berkeley National Laboratory"/>
            <person name="Ahrendt S."/>
            <person name="Sahu N."/>
            <person name="Indic B."/>
            <person name="Wong-Bajracharya J."/>
            <person name="Merenyi Z."/>
            <person name="Ke H.-M."/>
            <person name="Monk M."/>
            <person name="Kocsube S."/>
            <person name="Drula E."/>
            <person name="Lipzen A."/>
            <person name="Balint B."/>
            <person name="Henrissat B."/>
            <person name="Andreopoulos B."/>
            <person name="Martin F.M."/>
            <person name="Harder C.B."/>
            <person name="Rigling D."/>
            <person name="Ford K.L."/>
            <person name="Foster G.D."/>
            <person name="Pangilinan J."/>
            <person name="Papanicolaou A."/>
            <person name="Barry K."/>
            <person name="LaButti K."/>
            <person name="Viragh M."/>
            <person name="Koriabine M."/>
            <person name="Yan M."/>
            <person name="Riley R."/>
            <person name="Champramary S."/>
            <person name="Plett K.L."/>
            <person name="Tsai I.J."/>
            <person name="Slot J."/>
            <person name="Sipos G."/>
            <person name="Plett J."/>
            <person name="Nagy L.G."/>
            <person name="Grigoriev I.V."/>
        </authorList>
    </citation>
    <scope>NUCLEOTIDE SEQUENCE</scope>
    <source>
        <strain evidence="2">FPL87.14</strain>
    </source>
</reference>
<feature type="region of interest" description="Disordered" evidence="1">
    <location>
        <begin position="206"/>
        <end position="238"/>
    </location>
</feature>
<dbReference type="AlphaFoldDB" id="A0AA39MLA6"/>
<sequence>MPDLPPNASKSLSWANLLAANAICSCISVPVRRGDSWESLFDLVHAILSVLLEPDWLEPERTVSILLCLDLVDGIGFGVDELGSGSVTCDDTLDFVVARTVNAGFAVRPDDDRDSGFSERELRTGEEGDGGPWGMDQRDVLDFFPKKGILNRVFLFLVDEVEGGGGGDVEVWVMEEGATRVLIGLGDVGEESAYDLPDLVTVRSVYEEDGEGSGEAKHGNGYSDESASGEVGGELHSV</sequence>
<dbReference type="Proteomes" id="UP001175226">
    <property type="component" value="Unassembled WGS sequence"/>
</dbReference>
<evidence type="ECO:0000313" key="3">
    <source>
        <dbReference type="Proteomes" id="UP001175226"/>
    </source>
</evidence>
<feature type="region of interest" description="Disordered" evidence="1">
    <location>
        <begin position="112"/>
        <end position="131"/>
    </location>
</feature>